<dbReference type="Proteomes" id="UP000076798">
    <property type="component" value="Unassembled WGS sequence"/>
</dbReference>
<dbReference type="AlphaFoldDB" id="A0A166IVE8"/>
<protein>
    <recommendedName>
        <fullName evidence="1">DUF6593 domain-containing protein</fullName>
    </recommendedName>
</protein>
<proteinExistence type="predicted"/>
<evidence type="ECO:0000313" key="2">
    <source>
        <dbReference type="EMBL" id="KZT44111.1"/>
    </source>
</evidence>
<dbReference type="InterPro" id="IPR046528">
    <property type="entry name" value="DUF6593"/>
</dbReference>
<gene>
    <name evidence="2" type="ORF">SISSUDRAFT_1039385</name>
</gene>
<reference evidence="2 3" key="1">
    <citation type="journal article" date="2016" name="Mol. Biol. Evol.">
        <title>Comparative Genomics of Early-Diverging Mushroom-Forming Fungi Provides Insights into the Origins of Lignocellulose Decay Capabilities.</title>
        <authorList>
            <person name="Nagy L.G."/>
            <person name="Riley R."/>
            <person name="Tritt A."/>
            <person name="Adam C."/>
            <person name="Daum C."/>
            <person name="Floudas D."/>
            <person name="Sun H."/>
            <person name="Yadav J.S."/>
            <person name="Pangilinan J."/>
            <person name="Larsson K.H."/>
            <person name="Matsuura K."/>
            <person name="Barry K."/>
            <person name="Labutti K."/>
            <person name="Kuo R."/>
            <person name="Ohm R.A."/>
            <person name="Bhattacharya S.S."/>
            <person name="Shirouzu T."/>
            <person name="Yoshinaga Y."/>
            <person name="Martin F.M."/>
            <person name="Grigoriev I.V."/>
            <person name="Hibbett D.S."/>
        </authorList>
    </citation>
    <scope>NUCLEOTIDE SEQUENCE [LARGE SCALE GENOMIC DNA]</scope>
    <source>
        <strain evidence="2 3">HHB10207 ss-3</strain>
    </source>
</reference>
<dbReference type="Pfam" id="PF20236">
    <property type="entry name" value="DUF6593"/>
    <property type="match status" value="1"/>
</dbReference>
<evidence type="ECO:0000313" key="3">
    <source>
        <dbReference type="Proteomes" id="UP000076798"/>
    </source>
</evidence>
<dbReference type="EMBL" id="KV428005">
    <property type="protein sequence ID" value="KZT44111.1"/>
    <property type="molecule type" value="Genomic_DNA"/>
</dbReference>
<accession>A0A166IVE8</accession>
<dbReference type="OrthoDB" id="3183898at2759"/>
<keyword evidence="3" id="KW-1185">Reference proteome</keyword>
<organism evidence="2 3">
    <name type="scientific">Sistotremastrum suecicum HHB10207 ss-3</name>
    <dbReference type="NCBI Taxonomy" id="1314776"/>
    <lineage>
        <taxon>Eukaryota</taxon>
        <taxon>Fungi</taxon>
        <taxon>Dikarya</taxon>
        <taxon>Basidiomycota</taxon>
        <taxon>Agaricomycotina</taxon>
        <taxon>Agaricomycetes</taxon>
        <taxon>Sistotremastrales</taxon>
        <taxon>Sistotremastraceae</taxon>
        <taxon>Sistotremastrum</taxon>
    </lineage>
</organism>
<name>A0A166IVE8_9AGAM</name>
<evidence type="ECO:0000259" key="1">
    <source>
        <dbReference type="Pfam" id="PF20236"/>
    </source>
</evidence>
<sequence>MAQGECYDLYFTGRTDDPRNVQVIGHEGPKPVLYTFTTATGYNMDTRTTIVSGRSDLVAHFDWDNGTHLGTAVVGSRRFSMTQLVSMGASPGTRRFTHDNMVFEWRKTATDTYDLYASSNIRLAIYRPKNQTTSVGPSHGYFQYSFSGYETLLLESLLALAVNRWIERYGL</sequence>
<feature type="domain" description="DUF6593" evidence="1">
    <location>
        <begin position="16"/>
        <end position="137"/>
    </location>
</feature>